<reference evidence="3 4" key="1">
    <citation type="journal article" date="2020" name="Nature">
        <title>Bacterial chemolithoautotrophy via manganese oxidation.</title>
        <authorList>
            <person name="Yu H."/>
            <person name="Leadbetter J.R."/>
        </authorList>
    </citation>
    <scope>NUCLEOTIDE SEQUENCE [LARGE SCALE GENOMIC DNA]</scope>
    <source>
        <strain evidence="3 4">Mn-1</strain>
    </source>
</reference>
<dbReference type="SUPFAM" id="SSF111331">
    <property type="entry name" value="NAD kinase/diacylglycerol kinase-like"/>
    <property type="match status" value="1"/>
</dbReference>
<dbReference type="EMBL" id="VTOW01000003">
    <property type="protein sequence ID" value="NKE72610.1"/>
    <property type="molecule type" value="Genomic_DNA"/>
</dbReference>
<evidence type="ECO:0000313" key="4">
    <source>
        <dbReference type="Proteomes" id="UP000534783"/>
    </source>
</evidence>
<keyword evidence="1" id="KW-0472">Membrane</keyword>
<feature type="transmembrane region" description="Helical" evidence="1">
    <location>
        <begin position="268"/>
        <end position="291"/>
    </location>
</feature>
<dbReference type="Proteomes" id="UP000534783">
    <property type="component" value="Unassembled WGS sequence"/>
</dbReference>
<feature type="domain" description="DAGKc" evidence="2">
    <location>
        <begin position="32"/>
        <end position="171"/>
    </location>
</feature>
<dbReference type="PANTHER" id="PTHR12358:SF106">
    <property type="entry name" value="LIPID KINASE YEGS"/>
    <property type="match status" value="1"/>
</dbReference>
<dbReference type="PROSITE" id="PS50146">
    <property type="entry name" value="DAGK"/>
    <property type="match status" value="1"/>
</dbReference>
<dbReference type="Pfam" id="PF00781">
    <property type="entry name" value="DAGK_cat"/>
    <property type="match status" value="1"/>
</dbReference>
<keyword evidence="1" id="KW-1133">Transmembrane helix</keyword>
<comment type="caution">
    <text evidence="3">The sequence shown here is derived from an EMBL/GenBank/DDBJ whole genome shotgun (WGS) entry which is preliminary data.</text>
</comment>
<feature type="transmembrane region" description="Helical" evidence="1">
    <location>
        <begin position="211"/>
        <end position="229"/>
    </location>
</feature>
<dbReference type="InterPro" id="IPR001206">
    <property type="entry name" value="Diacylglycerol_kinase_cat_dom"/>
</dbReference>
<keyword evidence="1" id="KW-0812">Transmembrane</keyword>
<dbReference type="SMART" id="SM00046">
    <property type="entry name" value="DAGKc"/>
    <property type="match status" value="1"/>
</dbReference>
<dbReference type="Gene3D" id="2.60.200.40">
    <property type="match status" value="1"/>
</dbReference>
<gene>
    <name evidence="3" type="ORF">MNODULE_17805</name>
</gene>
<dbReference type="InterPro" id="IPR016064">
    <property type="entry name" value="NAD/diacylglycerol_kinase_sf"/>
</dbReference>
<evidence type="ECO:0000313" key="3">
    <source>
        <dbReference type="EMBL" id="NKE72610.1"/>
    </source>
</evidence>
<protein>
    <recommendedName>
        <fullName evidence="2">DAGKc domain-containing protein</fullName>
    </recommendedName>
</protein>
<dbReference type="Gene3D" id="3.40.50.10330">
    <property type="entry name" value="Probable inorganic polyphosphate/atp-NAD kinase, domain 1"/>
    <property type="match status" value="1"/>
</dbReference>
<evidence type="ECO:0000259" key="2">
    <source>
        <dbReference type="PROSITE" id="PS50146"/>
    </source>
</evidence>
<sequence>MRTTPTLPPKVTLPISELEKKNNPAGAAIPSLSLAKVLLIVNPAAGSRLKRKKLGRIIEHLRRAASSLEIIYTTAVRDATRLVKEKRKDGWTLFLCAGGDGTINEIVNGMIDEDDPASDQTPSPPLGILPTGTGNGLAREIGLPLDPWKAYQALLSGTAKPIFLGRVTRQENPSGAKAHRYFVLLAGAGFDGYVSGWVERRSALLRKIPKLWVYFILGFIGLFVYRYPILHFTADGASYTGSTGVVARARLIAGPFIFSPLSDLRARSLILCLVKPAGPLGYFGMLLPLLFRRKPGKEVQYVEGKVIEAAGEGIIHADGETIGPLPARFTLSEKPIYLVYPKPE</sequence>
<proteinExistence type="predicted"/>
<dbReference type="InterPro" id="IPR050187">
    <property type="entry name" value="Lipid_Phosphate_FormReg"/>
</dbReference>
<name>A0A7X6ICK3_9BACT</name>
<dbReference type="GO" id="GO:0005886">
    <property type="term" value="C:plasma membrane"/>
    <property type="evidence" value="ECO:0007669"/>
    <property type="project" value="TreeGrafter"/>
</dbReference>
<accession>A0A7X6ICK3</accession>
<dbReference type="InterPro" id="IPR017438">
    <property type="entry name" value="ATP-NAD_kinase_N"/>
</dbReference>
<keyword evidence="4" id="KW-1185">Reference proteome</keyword>
<dbReference type="AlphaFoldDB" id="A0A7X6ICK3"/>
<organism evidence="3 4">
    <name type="scientific">Candidatus Manganitrophus noduliformans</name>
    <dbReference type="NCBI Taxonomy" id="2606439"/>
    <lineage>
        <taxon>Bacteria</taxon>
        <taxon>Pseudomonadati</taxon>
        <taxon>Nitrospirota</taxon>
        <taxon>Nitrospiria</taxon>
        <taxon>Candidatus Troglogloeales</taxon>
        <taxon>Candidatus Manganitrophaceae</taxon>
        <taxon>Candidatus Manganitrophus</taxon>
    </lineage>
</organism>
<dbReference type="GO" id="GO:0016301">
    <property type="term" value="F:kinase activity"/>
    <property type="evidence" value="ECO:0007669"/>
    <property type="project" value="InterPro"/>
</dbReference>
<dbReference type="PANTHER" id="PTHR12358">
    <property type="entry name" value="SPHINGOSINE KINASE"/>
    <property type="match status" value="1"/>
</dbReference>
<evidence type="ECO:0000256" key="1">
    <source>
        <dbReference type="SAM" id="Phobius"/>
    </source>
</evidence>